<feature type="region of interest" description="Disordered" evidence="1">
    <location>
        <begin position="73"/>
        <end position="146"/>
    </location>
</feature>
<feature type="compositionally biased region" description="Low complexity" evidence="1">
    <location>
        <begin position="365"/>
        <end position="379"/>
    </location>
</feature>
<protein>
    <submittedName>
        <fullName evidence="2">Proteophosphoglycan 5</fullName>
    </submittedName>
</protein>
<proteinExistence type="predicted"/>
<feature type="compositionally biased region" description="Basic and acidic residues" evidence="1">
    <location>
        <begin position="120"/>
        <end position="136"/>
    </location>
</feature>
<feature type="compositionally biased region" description="Low complexity" evidence="1">
    <location>
        <begin position="418"/>
        <end position="437"/>
    </location>
</feature>
<dbReference type="Proteomes" id="UP000239560">
    <property type="component" value="Unassembled WGS sequence"/>
</dbReference>
<feature type="compositionally biased region" description="Low complexity" evidence="1">
    <location>
        <begin position="669"/>
        <end position="685"/>
    </location>
</feature>
<feature type="compositionally biased region" description="Low complexity" evidence="1">
    <location>
        <begin position="386"/>
        <end position="409"/>
    </location>
</feature>
<dbReference type="EMBL" id="LCTV02000001">
    <property type="protein sequence ID" value="PRQ77546.1"/>
    <property type="molecule type" value="Genomic_DNA"/>
</dbReference>
<feature type="region of interest" description="Disordered" evidence="1">
    <location>
        <begin position="317"/>
        <end position="438"/>
    </location>
</feature>
<evidence type="ECO:0000256" key="1">
    <source>
        <dbReference type="SAM" id="MobiDB-lite"/>
    </source>
</evidence>
<reference evidence="2 3" key="1">
    <citation type="journal article" date="2018" name="Elife">
        <title>Functional genomics of lipid metabolism in the oleaginous yeast Rhodosporidium toruloides.</title>
        <authorList>
            <person name="Coradetti S.T."/>
            <person name="Pinel D."/>
            <person name="Geiselman G."/>
            <person name="Ito M."/>
            <person name="Mondo S."/>
            <person name="Reilly M.C."/>
            <person name="Cheng Y.F."/>
            <person name="Bauer S."/>
            <person name="Grigoriev I."/>
            <person name="Gladden J.M."/>
            <person name="Simmons B.A."/>
            <person name="Brem R."/>
            <person name="Arkin A.P."/>
            <person name="Skerker J.M."/>
        </authorList>
    </citation>
    <scope>NUCLEOTIDE SEQUENCE [LARGE SCALE GENOMIC DNA]</scope>
    <source>
        <strain evidence="2 3">NBRC 0880</strain>
    </source>
</reference>
<feature type="compositionally biased region" description="Basic and acidic residues" evidence="1">
    <location>
        <begin position="340"/>
        <end position="356"/>
    </location>
</feature>
<feature type="compositionally biased region" description="Basic residues" evidence="1">
    <location>
        <begin position="108"/>
        <end position="119"/>
    </location>
</feature>
<feature type="region of interest" description="Disordered" evidence="1">
    <location>
        <begin position="269"/>
        <end position="288"/>
    </location>
</feature>
<evidence type="ECO:0000313" key="3">
    <source>
        <dbReference type="Proteomes" id="UP000239560"/>
    </source>
</evidence>
<feature type="compositionally biased region" description="Polar residues" evidence="1">
    <location>
        <begin position="174"/>
        <end position="184"/>
    </location>
</feature>
<feature type="region of interest" description="Disordered" evidence="1">
    <location>
        <begin position="174"/>
        <end position="233"/>
    </location>
</feature>
<feature type="compositionally biased region" description="Polar residues" evidence="1">
    <location>
        <begin position="274"/>
        <end position="287"/>
    </location>
</feature>
<organism evidence="2 3">
    <name type="scientific">Rhodotorula toruloides</name>
    <name type="common">Yeast</name>
    <name type="synonym">Rhodosporidium toruloides</name>
    <dbReference type="NCBI Taxonomy" id="5286"/>
    <lineage>
        <taxon>Eukaryota</taxon>
        <taxon>Fungi</taxon>
        <taxon>Dikarya</taxon>
        <taxon>Basidiomycota</taxon>
        <taxon>Pucciniomycotina</taxon>
        <taxon>Microbotryomycetes</taxon>
        <taxon>Sporidiobolales</taxon>
        <taxon>Sporidiobolaceae</taxon>
        <taxon>Rhodotorula</taxon>
    </lineage>
</organism>
<sequence>MTASPARLASCRKLLPRTLLFAQQPAASSRSGSCGADVGSTGVHDVVLRLRSLPRSAFCARRSNLRCLLARDEVPPPVRPTNSRQQTAPASTPEADAAGPDAEFWIRRPQRKASLRARRGRGEGGETARGGADRSEQAGGTVERSAQGQLDSLDAEHASSSVSLLSQTDTLASSYAPQTSSSDITTLSRCSSSPSTRSPGREVPPLPQPIPIASRPALHRRHSSVDSSTVPSSLALPMSNAPAAPASLPSSSRQRSFLAAVSAAPFSNLVPVSDSASNSRTIDSYTTARLPPRRVTTLTVGEGQPARVLRRKASVTVRGRYGGAGGGTDASMALPSRRSVSRDRPRPSLSADRRAELPPSPAYPSRPSRAGTSLNTTTPLAPPLPTLASVMASMSSESASSAAKTSTSSRPHLSRPGSSRSALTDSSSPSDSDSNKSAFRSGMLKLKKSTANTLIVVDVLLRRGEPRYAAPADREAASTPRRFPRLSTTTYFAYDAATQPHTTSHEPAAHRQRLARSLDAALLPDTPSSGEYEPDWPSSPRLAGCSTTFAAAITTSSTDAVRTGGRRRNLLRRQGTTLLLQKHALVEVDPACGARCRRRTSRLSLVVRPSCPTSRPHSPSARQTPAFTSFAFGLAAPFSSQSCSPGRACQVSWPSQTVHPTLRRLALSLSMSPGASSAPPGGVSSTACPDNGEEDPTGHAGTDAPLVS</sequence>
<dbReference type="AlphaFoldDB" id="A0A2T0AHS1"/>
<evidence type="ECO:0000313" key="2">
    <source>
        <dbReference type="EMBL" id="PRQ77546.1"/>
    </source>
</evidence>
<gene>
    <name evidence="2" type="ORF">AAT19DRAFT_8614</name>
</gene>
<accession>A0A2T0AHS1</accession>
<dbReference type="OrthoDB" id="10369183at2759"/>
<feature type="compositionally biased region" description="Polar residues" evidence="1">
    <location>
        <begin position="80"/>
        <end position="90"/>
    </location>
</feature>
<feature type="compositionally biased region" description="Low complexity" evidence="1">
    <location>
        <begin position="185"/>
        <end position="198"/>
    </location>
</feature>
<name>A0A2T0AHS1_RHOTO</name>
<feature type="region of interest" description="Disordered" evidence="1">
    <location>
        <begin position="669"/>
        <end position="708"/>
    </location>
</feature>
<comment type="caution">
    <text evidence="2">The sequence shown here is derived from an EMBL/GenBank/DDBJ whole genome shotgun (WGS) entry which is preliminary data.</text>
</comment>